<proteinExistence type="predicted"/>
<name>A0A4Z2GVV6_9TELE</name>
<sequence>MWSSNENKGEGHVQPQQGPKLIPQAQSRHTARHADGQTYVCRARGGVHDNAPGPREEGQALGFLQHHLQLLKVLQPRYVLVLDRGAVTLTKYKWCAAHSTTALYESRPYLSQHGVGQLADLLHVLRADVQLSAADPEEGAIGELLAVQLHFNEVVLPAVGVLDTHLQHQL</sequence>
<dbReference type="Proteomes" id="UP000314294">
    <property type="component" value="Unassembled WGS sequence"/>
</dbReference>
<evidence type="ECO:0000313" key="2">
    <source>
        <dbReference type="Proteomes" id="UP000314294"/>
    </source>
</evidence>
<dbReference type="EMBL" id="SRLO01000399">
    <property type="protein sequence ID" value="TNN57656.1"/>
    <property type="molecule type" value="Genomic_DNA"/>
</dbReference>
<organism evidence="1 2">
    <name type="scientific">Liparis tanakae</name>
    <name type="common">Tanaka's snailfish</name>
    <dbReference type="NCBI Taxonomy" id="230148"/>
    <lineage>
        <taxon>Eukaryota</taxon>
        <taxon>Metazoa</taxon>
        <taxon>Chordata</taxon>
        <taxon>Craniata</taxon>
        <taxon>Vertebrata</taxon>
        <taxon>Euteleostomi</taxon>
        <taxon>Actinopterygii</taxon>
        <taxon>Neopterygii</taxon>
        <taxon>Teleostei</taxon>
        <taxon>Neoteleostei</taxon>
        <taxon>Acanthomorphata</taxon>
        <taxon>Eupercaria</taxon>
        <taxon>Perciformes</taxon>
        <taxon>Cottioidei</taxon>
        <taxon>Cottales</taxon>
        <taxon>Liparidae</taxon>
        <taxon>Liparis</taxon>
    </lineage>
</organism>
<accession>A0A4Z2GVV6</accession>
<protein>
    <submittedName>
        <fullName evidence="1">Uncharacterized protein</fullName>
    </submittedName>
</protein>
<gene>
    <name evidence="1" type="ORF">EYF80_032118</name>
</gene>
<comment type="caution">
    <text evidence="1">The sequence shown here is derived from an EMBL/GenBank/DDBJ whole genome shotgun (WGS) entry which is preliminary data.</text>
</comment>
<keyword evidence="2" id="KW-1185">Reference proteome</keyword>
<reference evidence="1 2" key="1">
    <citation type="submission" date="2019-03" db="EMBL/GenBank/DDBJ databases">
        <title>First draft genome of Liparis tanakae, snailfish: a comprehensive survey of snailfish specific genes.</title>
        <authorList>
            <person name="Kim W."/>
            <person name="Song I."/>
            <person name="Jeong J.-H."/>
            <person name="Kim D."/>
            <person name="Kim S."/>
            <person name="Ryu S."/>
            <person name="Song J.Y."/>
            <person name="Lee S.K."/>
        </authorList>
    </citation>
    <scope>NUCLEOTIDE SEQUENCE [LARGE SCALE GENOMIC DNA]</scope>
    <source>
        <tissue evidence="1">Muscle</tissue>
    </source>
</reference>
<evidence type="ECO:0000313" key="1">
    <source>
        <dbReference type="EMBL" id="TNN57656.1"/>
    </source>
</evidence>
<dbReference type="AlphaFoldDB" id="A0A4Z2GVV6"/>